<evidence type="ECO:0000256" key="13">
    <source>
        <dbReference type="PROSITE-ProRule" id="PRU00461"/>
    </source>
</evidence>
<evidence type="ECO:0000256" key="4">
    <source>
        <dbReference type="ARBA" id="ARBA00022536"/>
    </source>
</evidence>
<keyword evidence="3" id="KW-0272">Extracellular matrix</keyword>
<reference evidence="18 19" key="1">
    <citation type="submission" date="2015-09" db="EMBL/GenBank/DDBJ databases">
        <title>Draft genome of the scarab beetle Oryctes borbonicus.</title>
        <authorList>
            <person name="Meyer J.M."/>
            <person name="Markov G.V."/>
            <person name="Baskaran P."/>
            <person name="Herrmann M."/>
            <person name="Sommer R.J."/>
            <person name="Roedelsperger C."/>
        </authorList>
    </citation>
    <scope>NUCLEOTIDE SEQUENCE [LARGE SCALE GENOMIC DNA]</scope>
    <source>
        <strain evidence="18">OB123</strain>
        <tissue evidence="18">Whole animal</tissue>
    </source>
</reference>
<dbReference type="SUPFAM" id="SSF63825">
    <property type="entry name" value="YWTD domain"/>
    <property type="match status" value="1"/>
</dbReference>
<dbReference type="SUPFAM" id="SSF57196">
    <property type="entry name" value="EGF/Laminin"/>
    <property type="match status" value="1"/>
</dbReference>
<dbReference type="FunFam" id="2.10.25.10:FF:000038">
    <property type="entry name" value="Fibrillin 2"/>
    <property type="match status" value="1"/>
</dbReference>
<dbReference type="InterPro" id="IPR006605">
    <property type="entry name" value="G2_nidogen/fibulin_G2F"/>
</dbReference>
<dbReference type="FunFam" id="2.120.10.30:FF:000241">
    <property type="entry name" value="Low-density lipoprotein receptor-related protein 6"/>
    <property type="match status" value="1"/>
</dbReference>
<comment type="caution">
    <text evidence="18">The sequence shown here is derived from an EMBL/GenBank/DDBJ whole genome shotgun (WGS) entry which is preliminary data.</text>
</comment>
<dbReference type="GO" id="GO:0007160">
    <property type="term" value="P:cell-matrix adhesion"/>
    <property type="evidence" value="ECO:0007669"/>
    <property type="project" value="InterPro"/>
</dbReference>
<feature type="non-terminal residue" evidence="18">
    <location>
        <position position="1"/>
    </location>
</feature>
<dbReference type="Pfam" id="PF12947">
    <property type="entry name" value="EGF_3"/>
    <property type="match status" value="2"/>
</dbReference>
<dbReference type="Gene3D" id="2.40.155.10">
    <property type="entry name" value="Green fluorescent protein"/>
    <property type="match status" value="2"/>
</dbReference>
<feature type="domain" description="EGF-like" evidence="15">
    <location>
        <begin position="889"/>
        <end position="928"/>
    </location>
</feature>
<dbReference type="Pfam" id="PF06119">
    <property type="entry name" value="NIDO"/>
    <property type="match status" value="1"/>
</dbReference>
<evidence type="ECO:0000256" key="9">
    <source>
        <dbReference type="ARBA" id="ARBA00022889"/>
    </source>
</evidence>
<evidence type="ECO:0000256" key="2">
    <source>
        <dbReference type="ARBA" id="ARBA00022525"/>
    </source>
</evidence>
<feature type="domain" description="EGF-like" evidence="15">
    <location>
        <begin position="590"/>
        <end position="630"/>
    </location>
</feature>
<dbReference type="InterPro" id="IPR001881">
    <property type="entry name" value="EGF-like_Ca-bd_dom"/>
</dbReference>
<dbReference type="PROSITE" id="PS01187">
    <property type="entry name" value="EGF_CA"/>
    <property type="match status" value="1"/>
</dbReference>
<sequence length="1291" mass="142857">VNSNGILSFQTEIPLFFNTEFPLDYPIIAPLYSNIDTTSAGRISYLETDDRRTLQTATEKIRDYFSDATDFNPTSVFIVTWESVGYHNNQSDKLNTFQVAIISNNDDSYVEFLYPENGIQWIQGTGDGSGLPDARAQAGIIAPDGRYHLLPGSGTDKVYMLERWSNINIPGAWLFRIGIVFDENNVEVPDVVEGQDYSLPKSCAQSSTQCHTNAKCVDYDDGFCCQCNKNYYGNGNFCVKNDVPIRVNGKVSGEINNIQFSNLDLQCYIVMKDARTYTAISKIPTEIGFSSQSLQILGSTIGWIFAKPLANAVNGFQITGGVFNHTIELSSVNTGHSLTIKQNYLGLDVFDRLRLEVVLEGTIPNLPEFTNATISEYQEQYSVTRLGVIQSVSTRILKYNDSYNHQIELAFKIKQDILHDYCKYTTPAVGTTWKLKVGKNFISYEGREQIIRFGLSNKVGPLDDIDPCDEGRLTCGENSSCVVDGDSFTCVCNPGFHEIENEGQSYCIDINECQRGQHNCDLNAICTNEIGSFKCECKSDYVGDGKTCTPATSCATVTCPQDAHCVQTDIAKCECLPGFASTGQACVAVKGRNCYYSNNCSPYGYCSLNESNVYVCSCLLGYEGDGYICTKTTEPPTTTTEIIPSSNKTEPPTVTEPDEDEAVEESSERQPPVDVSPDKVVESCIFGRCWCPLGYEKIPDSVYCELVVTENVTIPKDNEEESCNVLKNCDIRADCLFTASGTYICVCRPGYKGDGYRCDVLEESCLDTNICDIHASCQYDDFGRAVCICGPGYQGDGLTCLPIAICTKDEDCPTNEECSFDHHTETYECLCKEGTVRDTLHQCVPIDDSCGGGTCVENAECLYDPEYQTHYCSCKANFTGDGITECKPKPLGCDVLNNCGINAECNYNTASSIYECQCSSGYVGDGFICIKERDCHTDPDMCDPNARCITNANRKYICECTPGYIGNGTFCKEIAKYGGNFLLLNQGMATLKLPFEISRTSRPRPMQVKMQQVAVGLDADCLEGRFYWSDIFSRTIKSADFNGTEKKDFITYGVGSPEGISIDWISRNIYWTDSTNKTIEVGNIETRLTRTLITANLVNPRGIAVHPQRGKIFWSDWDRKNPKIEWANADGSDRQIFLNGSAVGLPNSLTIDFDTEHLCYADAGTQSVQCVDIDTKIIRVIATNCSYPFGIATTKERIYWSDWITKKIEQVDKTTLTRLKPLIIPVGGGSNKLYELTAVGERCPSLINVCQYHREQCSAGHICIPDGKGSRRCLCGRSIDSPGETTTCSDK</sequence>
<comment type="caution">
    <text evidence="12">Lacks conserved residue(s) required for the propagation of feature annotation.</text>
</comment>
<dbReference type="GO" id="GO:0005509">
    <property type="term" value="F:calcium ion binding"/>
    <property type="evidence" value="ECO:0007669"/>
    <property type="project" value="InterPro"/>
</dbReference>
<evidence type="ECO:0000259" key="16">
    <source>
        <dbReference type="PROSITE" id="PS50993"/>
    </source>
</evidence>
<evidence type="ECO:0000256" key="8">
    <source>
        <dbReference type="ARBA" id="ARBA00022869"/>
    </source>
</evidence>
<dbReference type="EMBL" id="LJIG01022752">
    <property type="protein sequence ID" value="KRT78905.1"/>
    <property type="molecule type" value="Genomic_DNA"/>
</dbReference>
<dbReference type="PANTHER" id="PTHR24050:SF28">
    <property type="entry name" value="UROMODULIN-LIKE"/>
    <property type="match status" value="1"/>
</dbReference>
<evidence type="ECO:0000256" key="11">
    <source>
        <dbReference type="ARBA" id="ARBA00023180"/>
    </source>
</evidence>
<dbReference type="InterPro" id="IPR011042">
    <property type="entry name" value="6-blade_b-propeller_TolB-like"/>
</dbReference>
<dbReference type="PROSITE" id="PS50993">
    <property type="entry name" value="NIDOGEN_G2"/>
    <property type="match status" value="1"/>
</dbReference>
<proteinExistence type="predicted"/>
<dbReference type="Gene3D" id="2.10.25.10">
    <property type="entry name" value="Laminin"/>
    <property type="match status" value="7"/>
</dbReference>
<keyword evidence="6" id="KW-0677">Repeat</keyword>
<organism evidence="18 19">
    <name type="scientific">Oryctes borbonicus</name>
    <dbReference type="NCBI Taxonomy" id="1629725"/>
    <lineage>
        <taxon>Eukaryota</taxon>
        <taxon>Metazoa</taxon>
        <taxon>Ecdysozoa</taxon>
        <taxon>Arthropoda</taxon>
        <taxon>Hexapoda</taxon>
        <taxon>Insecta</taxon>
        <taxon>Pterygota</taxon>
        <taxon>Neoptera</taxon>
        <taxon>Endopterygota</taxon>
        <taxon>Coleoptera</taxon>
        <taxon>Polyphaga</taxon>
        <taxon>Scarabaeiformia</taxon>
        <taxon>Scarabaeidae</taxon>
        <taxon>Dynastinae</taxon>
        <taxon>Oryctes</taxon>
    </lineage>
</organism>
<dbReference type="Gene3D" id="2.120.10.30">
    <property type="entry name" value="TolB, C-terminal domain"/>
    <property type="match status" value="1"/>
</dbReference>
<feature type="disulfide bond" evidence="12">
    <location>
        <begin position="855"/>
        <end position="872"/>
    </location>
</feature>
<dbReference type="Pfam" id="PF00058">
    <property type="entry name" value="Ldl_recept_b"/>
    <property type="match status" value="2"/>
</dbReference>
<evidence type="ECO:0000259" key="15">
    <source>
        <dbReference type="PROSITE" id="PS50026"/>
    </source>
</evidence>
<dbReference type="SMART" id="SM00539">
    <property type="entry name" value="NIDO"/>
    <property type="match status" value="1"/>
</dbReference>
<evidence type="ECO:0000259" key="17">
    <source>
        <dbReference type="PROSITE" id="PS51220"/>
    </source>
</evidence>
<evidence type="ECO:0000256" key="5">
    <source>
        <dbReference type="ARBA" id="ARBA00022729"/>
    </source>
</evidence>
<evidence type="ECO:0000256" key="12">
    <source>
        <dbReference type="PROSITE-ProRule" id="PRU00076"/>
    </source>
</evidence>
<feature type="domain" description="EGF-like" evidence="15">
    <location>
        <begin position="719"/>
        <end position="759"/>
    </location>
</feature>
<keyword evidence="10 12" id="KW-1015">Disulfide bond</keyword>
<keyword evidence="5" id="KW-0732">Signal</keyword>
<keyword evidence="7" id="KW-0106">Calcium</keyword>
<dbReference type="GO" id="GO:0005604">
    <property type="term" value="C:basement membrane"/>
    <property type="evidence" value="ECO:0007669"/>
    <property type="project" value="UniProtKB-SubCell"/>
</dbReference>
<dbReference type="SMART" id="SM00181">
    <property type="entry name" value="EGF"/>
    <property type="match status" value="12"/>
</dbReference>
<feature type="domain" description="EGF-like" evidence="15">
    <location>
        <begin position="464"/>
        <end position="502"/>
    </location>
</feature>
<dbReference type="Proteomes" id="UP000051574">
    <property type="component" value="Unassembled WGS sequence"/>
</dbReference>
<feature type="repeat" description="LDL-receptor class B" evidence="13">
    <location>
        <begin position="1067"/>
        <end position="1109"/>
    </location>
</feature>
<dbReference type="OrthoDB" id="6375837at2759"/>
<protein>
    <submittedName>
        <fullName evidence="18">EGF-like domain containing protein</fullName>
    </submittedName>
</protein>
<name>A0A0T6AUY8_9SCAR</name>
<accession>A0A0T6AUY8</accession>
<feature type="disulfide bond" evidence="12">
    <location>
        <begin position="899"/>
        <end position="916"/>
    </location>
</feature>
<feature type="compositionally biased region" description="Acidic residues" evidence="14">
    <location>
        <begin position="656"/>
        <end position="665"/>
    </location>
</feature>
<evidence type="ECO:0000256" key="14">
    <source>
        <dbReference type="SAM" id="MobiDB-lite"/>
    </source>
</evidence>
<dbReference type="PROSITE" id="PS51120">
    <property type="entry name" value="LDLRB"/>
    <property type="match status" value="3"/>
</dbReference>
<dbReference type="SUPFAM" id="SSF54511">
    <property type="entry name" value="GFP-like"/>
    <property type="match status" value="1"/>
</dbReference>
<feature type="domain" description="NIDO" evidence="17">
    <location>
        <begin position="30"/>
        <end position="180"/>
    </location>
</feature>
<dbReference type="InterPro" id="IPR009030">
    <property type="entry name" value="Growth_fac_rcpt_cys_sf"/>
</dbReference>
<dbReference type="Pfam" id="PF07474">
    <property type="entry name" value="G2F"/>
    <property type="match status" value="1"/>
</dbReference>
<evidence type="ECO:0000313" key="18">
    <source>
        <dbReference type="EMBL" id="KRT78905.1"/>
    </source>
</evidence>
<dbReference type="SMART" id="SM00179">
    <property type="entry name" value="EGF_CA"/>
    <property type="match status" value="5"/>
</dbReference>
<keyword evidence="4 12" id="KW-0245">EGF-like domain</keyword>
<feature type="region of interest" description="Disordered" evidence="14">
    <location>
        <begin position="638"/>
        <end position="676"/>
    </location>
</feature>
<keyword evidence="11" id="KW-0325">Glycoprotein</keyword>
<feature type="repeat" description="LDL-receptor class B" evidence="13">
    <location>
        <begin position="1024"/>
        <end position="1066"/>
    </location>
</feature>
<dbReference type="PROSITE" id="PS01186">
    <property type="entry name" value="EGF_2"/>
    <property type="match status" value="5"/>
</dbReference>
<feature type="domain" description="EGF-like" evidence="15">
    <location>
        <begin position="509"/>
        <end position="549"/>
    </location>
</feature>
<feature type="compositionally biased region" description="Low complexity" evidence="14">
    <location>
        <begin position="638"/>
        <end position="655"/>
    </location>
</feature>
<dbReference type="CDD" id="cd00054">
    <property type="entry name" value="EGF_CA"/>
    <property type="match status" value="2"/>
</dbReference>
<feature type="domain" description="EGF-like" evidence="15">
    <location>
        <begin position="761"/>
        <end position="801"/>
    </location>
</feature>
<dbReference type="InterPro" id="IPR052235">
    <property type="entry name" value="Nephronectin_domain"/>
</dbReference>
<keyword evidence="2" id="KW-0964">Secreted</keyword>
<keyword evidence="19" id="KW-1185">Reference proteome</keyword>
<keyword evidence="8" id="KW-0084">Basement membrane</keyword>
<feature type="domain" description="Nidogen G2 beta-barrel" evidence="16">
    <location>
        <begin position="243"/>
        <end position="469"/>
    </location>
</feature>
<dbReference type="InterPro" id="IPR000033">
    <property type="entry name" value="LDLR_classB_rpt"/>
</dbReference>
<dbReference type="PROSITE" id="PS50026">
    <property type="entry name" value="EGF_3"/>
    <property type="match status" value="8"/>
</dbReference>
<dbReference type="InterPro" id="IPR018097">
    <property type="entry name" value="EGF_Ca-bd_CS"/>
</dbReference>
<evidence type="ECO:0000256" key="10">
    <source>
        <dbReference type="ARBA" id="ARBA00023157"/>
    </source>
</evidence>
<gene>
    <name evidence="18" type="ORF">AMK59_6356</name>
</gene>
<dbReference type="InterPro" id="IPR000742">
    <property type="entry name" value="EGF"/>
</dbReference>
<evidence type="ECO:0000256" key="1">
    <source>
        <dbReference type="ARBA" id="ARBA00004302"/>
    </source>
</evidence>
<evidence type="ECO:0000256" key="7">
    <source>
        <dbReference type="ARBA" id="ARBA00022837"/>
    </source>
</evidence>
<dbReference type="SMART" id="SM00682">
    <property type="entry name" value="G2F"/>
    <property type="match status" value="1"/>
</dbReference>
<dbReference type="InterPro" id="IPR024731">
    <property type="entry name" value="NELL2-like_EGF"/>
</dbReference>
<dbReference type="PANTHER" id="PTHR24050">
    <property type="entry name" value="PA14 DOMAIN-CONTAINING PROTEIN"/>
    <property type="match status" value="1"/>
</dbReference>
<dbReference type="InterPro" id="IPR003886">
    <property type="entry name" value="NIDO_dom"/>
</dbReference>
<evidence type="ECO:0000256" key="3">
    <source>
        <dbReference type="ARBA" id="ARBA00022530"/>
    </source>
</evidence>
<dbReference type="InterPro" id="IPR009017">
    <property type="entry name" value="GFP"/>
</dbReference>
<dbReference type="SMART" id="SM00135">
    <property type="entry name" value="LY"/>
    <property type="match status" value="5"/>
</dbReference>
<evidence type="ECO:0000313" key="19">
    <source>
        <dbReference type="Proteomes" id="UP000051574"/>
    </source>
</evidence>
<keyword evidence="9" id="KW-0130">Cell adhesion</keyword>
<feature type="domain" description="EGF-like" evidence="15">
    <location>
        <begin position="846"/>
        <end position="887"/>
    </location>
</feature>
<dbReference type="SUPFAM" id="SSF57184">
    <property type="entry name" value="Growth factor receptor domain"/>
    <property type="match status" value="2"/>
</dbReference>
<dbReference type="InterPro" id="IPR000152">
    <property type="entry name" value="EGF-type_Asp/Asn_hydroxyl_site"/>
</dbReference>
<dbReference type="PROSITE" id="PS00010">
    <property type="entry name" value="ASX_HYDROXYL"/>
    <property type="match status" value="1"/>
</dbReference>
<feature type="repeat" description="LDL-receptor class B" evidence="13">
    <location>
        <begin position="1110"/>
        <end position="1155"/>
    </location>
</feature>
<dbReference type="PROSITE" id="PS51220">
    <property type="entry name" value="NIDO"/>
    <property type="match status" value="1"/>
</dbReference>
<comment type="subcellular location">
    <subcellularLocation>
        <location evidence="1">Secreted</location>
        <location evidence="1">Extracellular space</location>
        <location evidence="1">Extracellular matrix</location>
        <location evidence="1">Basement membrane</location>
    </subcellularLocation>
</comment>
<evidence type="ECO:0000256" key="6">
    <source>
        <dbReference type="ARBA" id="ARBA00022737"/>
    </source>
</evidence>
<feature type="domain" description="EGF-like" evidence="15">
    <location>
        <begin position="931"/>
        <end position="972"/>
    </location>
</feature>